<proteinExistence type="predicted"/>
<dbReference type="Proteomes" id="UP001642483">
    <property type="component" value="Unassembled WGS sequence"/>
</dbReference>
<evidence type="ECO:0008006" key="4">
    <source>
        <dbReference type="Google" id="ProtNLM"/>
    </source>
</evidence>
<dbReference type="Pfam" id="PF10262">
    <property type="entry name" value="Rdx"/>
    <property type="match status" value="1"/>
</dbReference>
<dbReference type="EMBL" id="CAWYQH010000174">
    <property type="protein sequence ID" value="CAK8698418.1"/>
    <property type="molecule type" value="Genomic_DNA"/>
</dbReference>
<keyword evidence="1" id="KW-0676">Redox-active center</keyword>
<dbReference type="Gene3D" id="3.40.30.10">
    <property type="entry name" value="Glutaredoxin"/>
    <property type="match status" value="1"/>
</dbReference>
<dbReference type="NCBIfam" id="TIGR02174">
    <property type="entry name" value="CXXU_selWTH"/>
    <property type="match status" value="1"/>
</dbReference>
<protein>
    <recommendedName>
        <fullName evidence="4">Migration and invasion enhancer 1</fullName>
    </recommendedName>
</protein>
<gene>
    <name evidence="2" type="ORF">CVLEPA_LOCUS31850</name>
</gene>
<comment type="caution">
    <text evidence="2">The sequence shown here is derived from an EMBL/GenBank/DDBJ whole genome shotgun (WGS) entry which is preliminary data.</text>
</comment>
<dbReference type="InterPro" id="IPR011893">
    <property type="entry name" value="Selenoprotein_Rdx-typ"/>
</dbReference>
<evidence type="ECO:0000313" key="3">
    <source>
        <dbReference type="Proteomes" id="UP001642483"/>
    </source>
</evidence>
<organism evidence="2 3">
    <name type="scientific">Clavelina lepadiformis</name>
    <name type="common">Light-bulb sea squirt</name>
    <name type="synonym">Ascidia lepadiformis</name>
    <dbReference type="NCBI Taxonomy" id="159417"/>
    <lineage>
        <taxon>Eukaryota</taxon>
        <taxon>Metazoa</taxon>
        <taxon>Chordata</taxon>
        <taxon>Tunicata</taxon>
        <taxon>Ascidiacea</taxon>
        <taxon>Aplousobranchia</taxon>
        <taxon>Clavelinidae</taxon>
        <taxon>Clavelina</taxon>
    </lineage>
</organism>
<accession>A0ABP0H4S2</accession>
<evidence type="ECO:0000256" key="1">
    <source>
        <dbReference type="ARBA" id="ARBA00023284"/>
    </source>
</evidence>
<dbReference type="SUPFAM" id="SSF52833">
    <property type="entry name" value="Thioredoxin-like"/>
    <property type="match status" value="1"/>
</dbReference>
<sequence>MELKSVLESKFDNIVISGFVGREGSYEVSINGALVFSKLTTYGFPYDADIEKAIAAAQSNEEVATISNSQSPCIIL</sequence>
<name>A0ABP0H4S2_CLALP</name>
<dbReference type="InterPro" id="IPR036249">
    <property type="entry name" value="Thioredoxin-like_sf"/>
</dbReference>
<reference evidence="2 3" key="1">
    <citation type="submission" date="2024-02" db="EMBL/GenBank/DDBJ databases">
        <authorList>
            <person name="Daric V."/>
            <person name="Darras S."/>
        </authorList>
    </citation>
    <scope>NUCLEOTIDE SEQUENCE [LARGE SCALE GENOMIC DNA]</scope>
</reference>
<evidence type="ECO:0000313" key="2">
    <source>
        <dbReference type="EMBL" id="CAK8698418.1"/>
    </source>
</evidence>
<keyword evidence="3" id="KW-1185">Reference proteome</keyword>